<protein>
    <submittedName>
        <fullName evidence="3">Uncharacterized protein</fullName>
    </submittedName>
</protein>
<keyword evidence="2" id="KW-0812">Transmembrane</keyword>
<proteinExistence type="predicted"/>
<dbReference type="Pfam" id="PF12889">
    <property type="entry name" value="DUF3829"/>
    <property type="match status" value="1"/>
</dbReference>
<dbReference type="RefSeq" id="WP_015393965.1">
    <property type="nucleotide sequence ID" value="NC_020291.1"/>
</dbReference>
<accession>M1N2F6</accession>
<evidence type="ECO:0000313" key="3">
    <source>
        <dbReference type="EMBL" id="AGF57652.1"/>
    </source>
</evidence>
<dbReference type="eggNOG" id="ENOG5030R7T">
    <property type="taxonomic scope" value="Bacteria"/>
</dbReference>
<name>M1N2F6_9CLOT</name>
<feature type="transmembrane region" description="Helical" evidence="2">
    <location>
        <begin position="155"/>
        <end position="173"/>
    </location>
</feature>
<organism evidence="3 4">
    <name type="scientific">Clostridium saccharoperbutylacetonicum N1-4(HMT)</name>
    <dbReference type="NCBI Taxonomy" id="931276"/>
    <lineage>
        <taxon>Bacteria</taxon>
        <taxon>Bacillati</taxon>
        <taxon>Bacillota</taxon>
        <taxon>Clostridia</taxon>
        <taxon>Eubacteriales</taxon>
        <taxon>Clostridiaceae</taxon>
        <taxon>Clostridium</taxon>
    </lineage>
</organism>
<evidence type="ECO:0000256" key="2">
    <source>
        <dbReference type="SAM" id="Phobius"/>
    </source>
</evidence>
<dbReference type="KEGG" id="csr:Cspa_c38920"/>
<dbReference type="InterPro" id="IPR024291">
    <property type="entry name" value="DUF3829"/>
</dbReference>
<dbReference type="HOGENOM" id="CLU_048713_0_0_9"/>
<sequence>MHVSFNYKTYEESKIATTFSITGGVFNIFGKIIPVTFIVQLIKAIGENNKTGESNLLSIIIFSVILSIVMFIIGFIFNIIAKKIALKEREKRSQLNCEEIDDLIYKKPELKKWFLDNHPDYRLLHRSDIGYKNVDDINTEVDDKKIEFAKKKKRLLIFYFCSFLLVAIAIALFQNDNGRKVNKSESNYKSSEAKNVSSNNGKNSDAEYDKKYQCYVEFNNDIVDCYNQSIDLYFKSKGNSEILKHKYNPNKVDMGPILKQKYDNIEKVKKAANSNPKIEIDEYVIKLADATQKVYDLISEIYYAYGGNEEYGKKNDKTKEQLHKEFYNYVKEYDEIYSNFNKKFDKVSIEHMQSELKKYEDSEDMDSYHTLNMLIKSEELYRYFIDNNITNKNLFSMNLDEYKKLLDDYNKAYLDFQKQDIKGGTTHTSGFKEFVQAYHSFVNNIVNMVNNKTFDSGELDAKPGLVGPDDDEDIQARLYFYIDRMVSEYNSIQLFKK</sequence>
<feature type="transmembrane region" description="Helical" evidence="2">
    <location>
        <begin position="56"/>
        <end position="81"/>
    </location>
</feature>
<keyword evidence="2" id="KW-1133">Transmembrane helix</keyword>
<dbReference type="EMBL" id="CP004121">
    <property type="protein sequence ID" value="AGF57652.1"/>
    <property type="molecule type" value="Genomic_DNA"/>
</dbReference>
<dbReference type="AlphaFoldDB" id="M1N2F6"/>
<keyword evidence="2" id="KW-0472">Membrane</keyword>
<dbReference type="PATRIC" id="fig|931276.5.peg.3925"/>
<evidence type="ECO:0000313" key="4">
    <source>
        <dbReference type="Proteomes" id="UP000011728"/>
    </source>
</evidence>
<gene>
    <name evidence="3" type="ORF">Cspa_c38920</name>
</gene>
<dbReference type="Proteomes" id="UP000011728">
    <property type="component" value="Chromosome"/>
</dbReference>
<feature type="region of interest" description="Disordered" evidence="1">
    <location>
        <begin position="181"/>
        <end position="204"/>
    </location>
</feature>
<keyword evidence="4" id="KW-1185">Reference proteome</keyword>
<evidence type="ECO:0000256" key="1">
    <source>
        <dbReference type="SAM" id="MobiDB-lite"/>
    </source>
</evidence>
<feature type="compositionally biased region" description="Polar residues" evidence="1">
    <location>
        <begin position="184"/>
        <end position="203"/>
    </location>
</feature>
<reference evidence="3 4" key="1">
    <citation type="submission" date="2013-02" db="EMBL/GenBank/DDBJ databases">
        <title>Genome sequence of Clostridium saccharoperbutylacetonicum N1-4(HMT).</title>
        <authorList>
            <person name="Poehlein A."/>
            <person name="Daniel R."/>
        </authorList>
    </citation>
    <scope>NUCLEOTIDE SEQUENCE [LARGE SCALE GENOMIC DNA]</scope>
    <source>
        <strain evidence="4">N1-4(HMT)</strain>
    </source>
</reference>